<dbReference type="EMBL" id="CADEAL010000328">
    <property type="protein sequence ID" value="CAB1418506.1"/>
    <property type="molecule type" value="Genomic_DNA"/>
</dbReference>
<name>A0A9N7TST2_PLEPL</name>
<feature type="compositionally biased region" description="Pro residues" evidence="1">
    <location>
        <begin position="473"/>
        <end position="490"/>
    </location>
</feature>
<feature type="compositionally biased region" description="Basic residues" evidence="1">
    <location>
        <begin position="597"/>
        <end position="614"/>
    </location>
</feature>
<proteinExistence type="predicted"/>
<feature type="compositionally biased region" description="Polar residues" evidence="1">
    <location>
        <begin position="288"/>
        <end position="301"/>
    </location>
</feature>
<feature type="compositionally biased region" description="Polar residues" evidence="1">
    <location>
        <begin position="532"/>
        <end position="547"/>
    </location>
</feature>
<feature type="domain" description="L27" evidence="2">
    <location>
        <begin position="68"/>
        <end position="119"/>
    </location>
</feature>
<feature type="region of interest" description="Disordered" evidence="1">
    <location>
        <begin position="288"/>
        <end position="320"/>
    </location>
</feature>
<keyword evidence="4" id="KW-1185">Reference proteome</keyword>
<dbReference type="InterPro" id="IPR004172">
    <property type="entry name" value="L27_dom"/>
</dbReference>
<protein>
    <recommendedName>
        <fullName evidence="2">L27 domain-containing protein</fullName>
    </recommendedName>
</protein>
<reference evidence="3" key="1">
    <citation type="submission" date="2020-03" db="EMBL/GenBank/DDBJ databases">
        <authorList>
            <person name="Weist P."/>
        </authorList>
    </citation>
    <scope>NUCLEOTIDE SEQUENCE</scope>
</reference>
<feature type="region of interest" description="Disordered" evidence="1">
    <location>
        <begin position="467"/>
        <end position="614"/>
    </location>
</feature>
<dbReference type="PANTHER" id="PTHR23122">
    <property type="entry name" value="MEMBRANE-ASSOCIATED GUANYLATE KINASE MAGUK"/>
    <property type="match status" value="1"/>
</dbReference>
<comment type="caution">
    <text evidence="3">The sequence shown here is derived from an EMBL/GenBank/DDBJ whole genome shotgun (WGS) entry which is preliminary data.</text>
</comment>
<accession>A0A9N7TST2</accession>
<evidence type="ECO:0000313" key="3">
    <source>
        <dbReference type="EMBL" id="CAB1418506.1"/>
    </source>
</evidence>
<feature type="compositionally biased region" description="Polar residues" evidence="1">
    <location>
        <begin position="565"/>
        <end position="580"/>
    </location>
</feature>
<sequence>MRQAMEDGVSEVLSSVVEDVGEAISRKFGGAQLLRDLLTAPWLSSLLKMYECLLRFQRSTPSPFLPYASGLSHQIMAEIQRLHRPSAEARELSSLLECPHLQALLSSHDSVAQSDYGPVLPPLPDQLPEDEEAMRIVCLVKNNQPLNASGRRASVGDGVGVLRRRWSSLRRLTLERLAPGRRAWSGEELSVTESEARLLPVPRGDRSRPFLPRYQSTGSCCLCPQTTELWKHKLNQSAPSVFSPASRAGSFSEKTKPNGGEAAGSSRDDYAYPPLLAFSVSLPSSPVMYQNGTTGGQSRNIPTPGRAPSCPGMSPVRAQTTSSSPAAQRCTHQQSVSTLPIPARQTAPHNKHHRETVNRPNTHYYSTAPRHSGCRNQPKLTQNQHLQLNLCELPQPRALTKQCSVEELRATVQTAASSIEHGTQDVRHLGHKMVAVTELITDSVEENAQALNLLAEVVDKLQGLIVASKHPGSSPPLRPRQHPPPPPPPRVSSMSPKMVRKPPTPYTQHLSSSPSSTSRSTSSSSSSSVSSCADSFPTSKSPKQANRGSKRTVVVSGAIHRAGASGSNGQMRFSNGSGSRVSLGDEQDHNSTGCLTVKKKKEKQEKKKKKKKKK</sequence>
<gene>
    <name evidence="3" type="ORF">PLEPLA_LOCUS6332</name>
</gene>
<dbReference type="Gene3D" id="1.10.287.650">
    <property type="entry name" value="L27 domain"/>
    <property type="match status" value="1"/>
</dbReference>
<dbReference type="Pfam" id="PF02828">
    <property type="entry name" value="L27"/>
    <property type="match status" value="1"/>
</dbReference>
<evidence type="ECO:0000259" key="2">
    <source>
        <dbReference type="PROSITE" id="PS51022"/>
    </source>
</evidence>
<dbReference type="SMART" id="SM00569">
    <property type="entry name" value="L27"/>
    <property type="match status" value="2"/>
</dbReference>
<feature type="compositionally biased region" description="Low complexity" evidence="1">
    <location>
        <begin position="511"/>
        <end position="531"/>
    </location>
</feature>
<dbReference type="AlphaFoldDB" id="A0A9N7TST2"/>
<dbReference type="Proteomes" id="UP001153269">
    <property type="component" value="Unassembled WGS sequence"/>
</dbReference>
<dbReference type="InterPro" id="IPR050716">
    <property type="entry name" value="MAGUK"/>
</dbReference>
<dbReference type="InterPro" id="IPR036892">
    <property type="entry name" value="L27_dom_sf"/>
</dbReference>
<evidence type="ECO:0000256" key="1">
    <source>
        <dbReference type="SAM" id="MobiDB-lite"/>
    </source>
</evidence>
<dbReference type="InterPro" id="IPR014775">
    <property type="entry name" value="L27_C"/>
</dbReference>
<feature type="region of interest" description="Disordered" evidence="1">
    <location>
        <begin position="241"/>
        <end position="268"/>
    </location>
</feature>
<organism evidence="3 4">
    <name type="scientific">Pleuronectes platessa</name>
    <name type="common">European plaice</name>
    <dbReference type="NCBI Taxonomy" id="8262"/>
    <lineage>
        <taxon>Eukaryota</taxon>
        <taxon>Metazoa</taxon>
        <taxon>Chordata</taxon>
        <taxon>Craniata</taxon>
        <taxon>Vertebrata</taxon>
        <taxon>Euteleostomi</taxon>
        <taxon>Actinopterygii</taxon>
        <taxon>Neopterygii</taxon>
        <taxon>Teleostei</taxon>
        <taxon>Neoteleostei</taxon>
        <taxon>Acanthomorphata</taxon>
        <taxon>Carangaria</taxon>
        <taxon>Pleuronectiformes</taxon>
        <taxon>Pleuronectoidei</taxon>
        <taxon>Pleuronectidae</taxon>
        <taxon>Pleuronectes</taxon>
    </lineage>
</organism>
<evidence type="ECO:0000313" key="4">
    <source>
        <dbReference type="Proteomes" id="UP001153269"/>
    </source>
</evidence>
<dbReference type="SUPFAM" id="SSF101288">
    <property type="entry name" value="L27 domain"/>
    <property type="match status" value="1"/>
</dbReference>
<dbReference type="PROSITE" id="PS51022">
    <property type="entry name" value="L27"/>
    <property type="match status" value="1"/>
</dbReference>